<reference evidence="2" key="1">
    <citation type="journal article" date="2023" name="Mol. Phylogenet. Evol.">
        <title>Genome-scale phylogeny and comparative genomics of the fungal order Sordariales.</title>
        <authorList>
            <person name="Hensen N."/>
            <person name="Bonometti L."/>
            <person name="Westerberg I."/>
            <person name="Brannstrom I.O."/>
            <person name="Guillou S."/>
            <person name="Cros-Aarteil S."/>
            <person name="Calhoun S."/>
            <person name="Haridas S."/>
            <person name="Kuo A."/>
            <person name="Mondo S."/>
            <person name="Pangilinan J."/>
            <person name="Riley R."/>
            <person name="LaButti K."/>
            <person name="Andreopoulos B."/>
            <person name="Lipzen A."/>
            <person name="Chen C."/>
            <person name="Yan M."/>
            <person name="Daum C."/>
            <person name="Ng V."/>
            <person name="Clum A."/>
            <person name="Steindorff A."/>
            <person name="Ohm R.A."/>
            <person name="Martin F."/>
            <person name="Silar P."/>
            <person name="Natvig D.O."/>
            <person name="Lalanne C."/>
            <person name="Gautier V."/>
            <person name="Ament-Velasquez S.L."/>
            <person name="Kruys A."/>
            <person name="Hutchinson M.I."/>
            <person name="Powell A.J."/>
            <person name="Barry K."/>
            <person name="Miller A.N."/>
            <person name="Grigoriev I.V."/>
            <person name="Debuchy R."/>
            <person name="Gladieux P."/>
            <person name="Hiltunen Thoren M."/>
            <person name="Johannesson H."/>
        </authorList>
    </citation>
    <scope>NUCLEOTIDE SEQUENCE</scope>
    <source>
        <strain evidence="2">CBS 315.58</strain>
    </source>
</reference>
<evidence type="ECO:0000313" key="2">
    <source>
        <dbReference type="EMBL" id="KAK4199843.1"/>
    </source>
</evidence>
<accession>A0AAN6XGQ0</accession>
<gene>
    <name evidence="2" type="ORF">QBC40DRAFT_328075</name>
</gene>
<organism evidence="2 3">
    <name type="scientific">Triangularia verruculosa</name>
    <dbReference type="NCBI Taxonomy" id="2587418"/>
    <lineage>
        <taxon>Eukaryota</taxon>
        <taxon>Fungi</taxon>
        <taxon>Dikarya</taxon>
        <taxon>Ascomycota</taxon>
        <taxon>Pezizomycotina</taxon>
        <taxon>Sordariomycetes</taxon>
        <taxon>Sordariomycetidae</taxon>
        <taxon>Sordariales</taxon>
        <taxon>Podosporaceae</taxon>
        <taxon>Triangularia</taxon>
    </lineage>
</organism>
<reference evidence="2" key="2">
    <citation type="submission" date="2023-05" db="EMBL/GenBank/DDBJ databases">
        <authorList>
            <consortium name="Lawrence Berkeley National Laboratory"/>
            <person name="Steindorff A."/>
            <person name="Hensen N."/>
            <person name="Bonometti L."/>
            <person name="Westerberg I."/>
            <person name="Brannstrom I.O."/>
            <person name="Guillou S."/>
            <person name="Cros-Aarteil S."/>
            <person name="Calhoun S."/>
            <person name="Haridas S."/>
            <person name="Kuo A."/>
            <person name="Mondo S."/>
            <person name="Pangilinan J."/>
            <person name="Riley R."/>
            <person name="Labutti K."/>
            <person name="Andreopoulos B."/>
            <person name="Lipzen A."/>
            <person name="Chen C."/>
            <person name="Yanf M."/>
            <person name="Daum C."/>
            <person name="Ng V."/>
            <person name="Clum A."/>
            <person name="Ohm R."/>
            <person name="Martin F."/>
            <person name="Silar P."/>
            <person name="Natvig D."/>
            <person name="Lalanne C."/>
            <person name="Gautier V."/>
            <person name="Ament-Velasquez S.L."/>
            <person name="Kruys A."/>
            <person name="Hutchinson M.I."/>
            <person name="Powell A.J."/>
            <person name="Barry K."/>
            <person name="Miller A.N."/>
            <person name="Grigoriev I.V."/>
            <person name="Debuchy R."/>
            <person name="Gladieux P."/>
            <person name="Thoren M.H."/>
            <person name="Johannesson H."/>
        </authorList>
    </citation>
    <scope>NUCLEOTIDE SEQUENCE</scope>
    <source>
        <strain evidence="2">CBS 315.58</strain>
    </source>
</reference>
<dbReference type="PANTHER" id="PTHR42336:SF1">
    <property type="entry name" value="ALKYL HYDROPEROXIDE REDUCTASE SUBUNIT C_ THIOL SPECIFIC ANTIOXIDANT DOMAIN-CONTAINING PROTEIN"/>
    <property type="match status" value="1"/>
</dbReference>
<protein>
    <submittedName>
        <fullName evidence="2">Uncharacterized protein</fullName>
    </submittedName>
</protein>
<evidence type="ECO:0000256" key="1">
    <source>
        <dbReference type="SAM" id="MobiDB-lite"/>
    </source>
</evidence>
<feature type="compositionally biased region" description="Pro residues" evidence="1">
    <location>
        <begin position="77"/>
        <end position="88"/>
    </location>
</feature>
<name>A0AAN6XGQ0_9PEZI</name>
<feature type="region of interest" description="Disordered" evidence="1">
    <location>
        <begin position="14"/>
        <end position="61"/>
    </location>
</feature>
<dbReference type="AlphaFoldDB" id="A0AAN6XGQ0"/>
<feature type="compositionally biased region" description="Polar residues" evidence="1">
    <location>
        <begin position="19"/>
        <end position="37"/>
    </location>
</feature>
<dbReference type="Gene3D" id="3.40.30.10">
    <property type="entry name" value="Glutaredoxin"/>
    <property type="match status" value="1"/>
</dbReference>
<dbReference type="PANTHER" id="PTHR42336">
    <property type="entry name" value="THIOREDOXIN DOMAIN-CONTAINING PROTEIN-RELATED"/>
    <property type="match status" value="1"/>
</dbReference>
<sequence>MFSGLAQKAALKKIGLPSDTFSQISNAFNNDTSSSQPPRQPNKLRKSPPDPNSNNDASNNKSWFSVSSLPLTVQPWLSPPPPPVPVSKPPRIGDLAPTDPDRQLSTQLGSPGGNRKTIIVFLRCVGCAFAQQTFVDLRTLSLQHRDLVFIAVSHSSPAATEKWVSLVGGKGNVKIMHDPQRKIYSSWGLGTGGWGYLLNVNTQMNGFKTKGWLGTTVAASVERTEGFSSMKRQGQGDVEEGMKMGNKWQEAGGWAVDGKGRVVWGGKLGRADESLGLEEGVKLLKL</sequence>
<evidence type="ECO:0000313" key="3">
    <source>
        <dbReference type="Proteomes" id="UP001303160"/>
    </source>
</evidence>
<feature type="region of interest" description="Disordered" evidence="1">
    <location>
        <begin position="75"/>
        <end position="110"/>
    </location>
</feature>
<dbReference type="SUPFAM" id="SSF52833">
    <property type="entry name" value="Thioredoxin-like"/>
    <property type="match status" value="1"/>
</dbReference>
<keyword evidence="3" id="KW-1185">Reference proteome</keyword>
<dbReference type="InterPro" id="IPR036249">
    <property type="entry name" value="Thioredoxin-like_sf"/>
</dbReference>
<feature type="compositionally biased region" description="Low complexity" evidence="1">
    <location>
        <begin position="52"/>
        <end position="61"/>
    </location>
</feature>
<dbReference type="Proteomes" id="UP001303160">
    <property type="component" value="Unassembled WGS sequence"/>
</dbReference>
<proteinExistence type="predicted"/>
<comment type="caution">
    <text evidence="2">The sequence shown here is derived from an EMBL/GenBank/DDBJ whole genome shotgun (WGS) entry which is preliminary data.</text>
</comment>
<dbReference type="EMBL" id="MU863927">
    <property type="protein sequence ID" value="KAK4199843.1"/>
    <property type="molecule type" value="Genomic_DNA"/>
</dbReference>